<protein>
    <submittedName>
        <fullName evidence="1">Uncharacterized protein</fullName>
    </submittedName>
</protein>
<reference evidence="1" key="1">
    <citation type="journal article" date="2021" name="Proc. Natl. Acad. Sci. U.S.A.">
        <title>A Catalog of Tens of Thousands of Viruses from Human Metagenomes Reveals Hidden Associations with Chronic Diseases.</title>
        <authorList>
            <person name="Tisza M.J."/>
            <person name="Buck C.B."/>
        </authorList>
    </citation>
    <scope>NUCLEOTIDE SEQUENCE</scope>
    <source>
        <strain evidence="1">CtmpG14</strain>
    </source>
</reference>
<sequence length="47" mass="5507">MEPDRNSLIERALNVPYSLSAYLYKNLHELQTQALRRYVLDSAGQLR</sequence>
<organism evidence="1">
    <name type="scientific">Siphoviridae sp. ctmpG14</name>
    <dbReference type="NCBI Taxonomy" id="2825654"/>
    <lineage>
        <taxon>Viruses</taxon>
        <taxon>Duplodnaviria</taxon>
        <taxon>Heunggongvirae</taxon>
        <taxon>Uroviricota</taxon>
        <taxon>Caudoviricetes</taxon>
    </lineage>
</organism>
<evidence type="ECO:0000313" key="1">
    <source>
        <dbReference type="EMBL" id="DAE04189.1"/>
    </source>
</evidence>
<name>A0A8S5PC56_9CAUD</name>
<proteinExistence type="predicted"/>
<accession>A0A8S5PC56</accession>
<dbReference type="EMBL" id="BK015384">
    <property type="protein sequence ID" value="DAE04189.1"/>
    <property type="molecule type" value="Genomic_DNA"/>
</dbReference>